<sequence>MNTPLIYLTGLFVLGITAQWLAWRMRLPAILLLLMFGFAANTVVDPTRIIDDALLFPLVSLSVAVILFDGGLSLRLGELKMTSGSVTRLVTVGCVITWILGTCAAKLIFNSWWIASLAGAIFVVTGPTVIGPLLRHVRPNPTISSIAKWEGIVIDPIGALLAVLVSTAIASGSLTEATVDIIISLGSAVAISTVIGFITAYILIVMFRKHLIPDYLQNPFMLMSVLASYTLSNLLMAESGLATVTVLGILMANQKSVSITHLIEFKENLGVLLISVLFILLSSRYQFTELLHLGWPAVGFLILMIGIVRPIAVFASTYGTKLKWQEKVFLSFLAPRGIVAAAVASVFALELTHLAGGDHSVISPEMLADLNKLVPLTFVVIVGTVAFYGLTAAPLARYLGISERNPQGILFAGSDRLVRSIASVVHKEGFQVLLVDTNHENISAARMLGLPSNNASILSEYAREELDLGGLGRFVAMTPNDQVNMLAALEFQEVFDRADLFQLKPNVSDKQRQALSHQSKRARYIFSGGTTYRMLSDLMNDGFVVKASKLTEEYSYSSFREKYGPQALPLFVITESRKLIILTDEERSEPQAGETLIAFVPDMTYAKVEEHQKKASEKLAAKELKKPEGA</sequence>
<evidence type="ECO:0000256" key="5">
    <source>
        <dbReference type="ARBA" id="ARBA00022692"/>
    </source>
</evidence>
<evidence type="ECO:0000259" key="11">
    <source>
        <dbReference type="Pfam" id="PF02254"/>
    </source>
</evidence>
<evidence type="ECO:0000256" key="9">
    <source>
        <dbReference type="SAM" id="Phobius"/>
    </source>
</evidence>
<dbReference type="PANTHER" id="PTHR32507">
    <property type="entry name" value="NA(+)/H(+) ANTIPORTER 1"/>
    <property type="match status" value="1"/>
</dbReference>
<feature type="transmembrane region" description="Helical" evidence="9">
    <location>
        <begin position="269"/>
        <end position="287"/>
    </location>
</feature>
<proteinExistence type="predicted"/>
<dbReference type="InterPro" id="IPR038770">
    <property type="entry name" value="Na+/solute_symporter_sf"/>
</dbReference>
<feature type="transmembrane region" description="Helical" evidence="9">
    <location>
        <begin position="328"/>
        <end position="349"/>
    </location>
</feature>
<feature type="transmembrane region" description="Helical" evidence="9">
    <location>
        <begin position="114"/>
        <end position="134"/>
    </location>
</feature>
<evidence type="ECO:0000313" key="12">
    <source>
        <dbReference type="EMBL" id="TWT62987.1"/>
    </source>
</evidence>
<comment type="caution">
    <text evidence="12">The sequence shown here is derived from an EMBL/GenBank/DDBJ whole genome shotgun (WGS) entry which is preliminary data.</text>
</comment>
<feature type="transmembrane region" description="Helical" evidence="9">
    <location>
        <begin position="373"/>
        <end position="396"/>
    </location>
</feature>
<keyword evidence="4" id="KW-1003">Cell membrane</keyword>
<protein>
    <submittedName>
        <fullName evidence="12">K(+)/H(+) antiporter NhaP</fullName>
    </submittedName>
</protein>
<dbReference type="GO" id="GO:0015297">
    <property type="term" value="F:antiporter activity"/>
    <property type="evidence" value="ECO:0007669"/>
    <property type="project" value="UniProtKB-KW"/>
</dbReference>
<dbReference type="PANTHER" id="PTHR32507:SF0">
    <property type="entry name" value="NA(+)_H(+) ANTIPORTER 2-RELATED"/>
    <property type="match status" value="1"/>
</dbReference>
<keyword evidence="8 9" id="KW-0472">Membrane</keyword>
<evidence type="ECO:0000256" key="1">
    <source>
        <dbReference type="ARBA" id="ARBA00004651"/>
    </source>
</evidence>
<evidence type="ECO:0000256" key="3">
    <source>
        <dbReference type="ARBA" id="ARBA00022449"/>
    </source>
</evidence>
<dbReference type="Pfam" id="PF02254">
    <property type="entry name" value="TrkA_N"/>
    <property type="match status" value="1"/>
</dbReference>
<feature type="transmembrane region" description="Helical" evidence="9">
    <location>
        <begin position="293"/>
        <end position="316"/>
    </location>
</feature>
<keyword evidence="13" id="KW-1185">Reference proteome</keyword>
<dbReference type="OrthoDB" id="570124at2"/>
<dbReference type="SUPFAM" id="SSF51735">
    <property type="entry name" value="NAD(P)-binding Rossmann-fold domains"/>
    <property type="match status" value="1"/>
</dbReference>
<keyword evidence="3" id="KW-0050">Antiport</keyword>
<evidence type="ECO:0000256" key="8">
    <source>
        <dbReference type="ARBA" id="ARBA00023136"/>
    </source>
</evidence>
<dbReference type="Gene3D" id="1.20.1530.20">
    <property type="match status" value="1"/>
</dbReference>
<evidence type="ECO:0000259" key="10">
    <source>
        <dbReference type="Pfam" id="PF00999"/>
    </source>
</evidence>
<keyword evidence="6 9" id="KW-1133">Transmembrane helix</keyword>
<dbReference type="Proteomes" id="UP000316095">
    <property type="component" value="Unassembled WGS sequence"/>
</dbReference>
<name>A0A5C5XIK5_9PLAN</name>
<feature type="domain" description="RCK N-terminal" evidence="11">
    <location>
        <begin position="411"/>
        <end position="496"/>
    </location>
</feature>
<dbReference type="GO" id="GO:0005886">
    <property type="term" value="C:plasma membrane"/>
    <property type="evidence" value="ECO:0007669"/>
    <property type="project" value="UniProtKB-SubCell"/>
</dbReference>
<dbReference type="EMBL" id="SJPG01000001">
    <property type="protein sequence ID" value="TWT62987.1"/>
    <property type="molecule type" value="Genomic_DNA"/>
</dbReference>
<feature type="transmembrane region" description="Helical" evidence="9">
    <location>
        <begin position="146"/>
        <end position="169"/>
    </location>
</feature>
<feature type="transmembrane region" description="Helical" evidence="9">
    <location>
        <begin position="181"/>
        <end position="207"/>
    </location>
</feature>
<gene>
    <name evidence="12" type="primary">nhaP</name>
    <name evidence="12" type="ORF">Pan54_37380</name>
</gene>
<dbReference type="GO" id="GO:1902600">
    <property type="term" value="P:proton transmembrane transport"/>
    <property type="evidence" value="ECO:0007669"/>
    <property type="project" value="InterPro"/>
</dbReference>
<accession>A0A5C5XIK5</accession>
<feature type="transmembrane region" description="Helical" evidence="9">
    <location>
        <begin position="86"/>
        <end position="108"/>
    </location>
</feature>
<keyword evidence="7" id="KW-0406">Ion transport</keyword>
<dbReference type="Pfam" id="PF00999">
    <property type="entry name" value="Na_H_Exchanger"/>
    <property type="match status" value="1"/>
</dbReference>
<organism evidence="12 13">
    <name type="scientific">Rubinisphaera italica</name>
    <dbReference type="NCBI Taxonomy" id="2527969"/>
    <lineage>
        <taxon>Bacteria</taxon>
        <taxon>Pseudomonadati</taxon>
        <taxon>Planctomycetota</taxon>
        <taxon>Planctomycetia</taxon>
        <taxon>Planctomycetales</taxon>
        <taxon>Planctomycetaceae</taxon>
        <taxon>Rubinisphaera</taxon>
    </lineage>
</organism>
<dbReference type="Gene3D" id="3.40.50.720">
    <property type="entry name" value="NAD(P)-binding Rossmann-like Domain"/>
    <property type="match status" value="1"/>
</dbReference>
<dbReference type="InterPro" id="IPR006153">
    <property type="entry name" value="Cation/H_exchanger_TM"/>
</dbReference>
<evidence type="ECO:0000256" key="7">
    <source>
        <dbReference type="ARBA" id="ARBA00023065"/>
    </source>
</evidence>
<keyword evidence="5 9" id="KW-0812">Transmembrane</keyword>
<feature type="transmembrane region" description="Helical" evidence="9">
    <location>
        <begin position="55"/>
        <end position="74"/>
    </location>
</feature>
<evidence type="ECO:0000256" key="4">
    <source>
        <dbReference type="ARBA" id="ARBA00022475"/>
    </source>
</evidence>
<dbReference type="AlphaFoldDB" id="A0A5C5XIK5"/>
<feature type="domain" description="Cation/H+ exchanger transmembrane" evidence="10">
    <location>
        <begin position="18"/>
        <end position="396"/>
    </location>
</feature>
<dbReference type="RefSeq" id="WP_146504785.1">
    <property type="nucleotide sequence ID" value="NZ_SJPG01000001.1"/>
</dbReference>
<dbReference type="InterPro" id="IPR036291">
    <property type="entry name" value="NAD(P)-bd_dom_sf"/>
</dbReference>
<feature type="transmembrane region" description="Helical" evidence="9">
    <location>
        <begin position="30"/>
        <end position="49"/>
    </location>
</feature>
<comment type="subcellular location">
    <subcellularLocation>
        <location evidence="1">Cell membrane</location>
        <topology evidence="1">Multi-pass membrane protein</topology>
    </subcellularLocation>
</comment>
<evidence type="ECO:0000256" key="6">
    <source>
        <dbReference type="ARBA" id="ARBA00022989"/>
    </source>
</evidence>
<keyword evidence="2" id="KW-0813">Transport</keyword>
<reference evidence="12 13" key="1">
    <citation type="submission" date="2019-02" db="EMBL/GenBank/DDBJ databases">
        <title>Deep-cultivation of Planctomycetes and their phenomic and genomic characterization uncovers novel biology.</title>
        <authorList>
            <person name="Wiegand S."/>
            <person name="Jogler M."/>
            <person name="Boedeker C."/>
            <person name="Pinto D."/>
            <person name="Vollmers J."/>
            <person name="Rivas-Marin E."/>
            <person name="Kohn T."/>
            <person name="Peeters S.H."/>
            <person name="Heuer A."/>
            <person name="Rast P."/>
            <person name="Oberbeckmann S."/>
            <person name="Bunk B."/>
            <person name="Jeske O."/>
            <person name="Meyerdierks A."/>
            <person name="Storesund J.E."/>
            <person name="Kallscheuer N."/>
            <person name="Luecker S."/>
            <person name="Lage O.M."/>
            <person name="Pohl T."/>
            <person name="Merkel B.J."/>
            <person name="Hornburger P."/>
            <person name="Mueller R.-W."/>
            <person name="Bruemmer F."/>
            <person name="Labrenz M."/>
            <person name="Spormann A.M."/>
            <person name="Op Den Camp H."/>
            <person name="Overmann J."/>
            <person name="Amann R."/>
            <person name="Jetten M.S.M."/>
            <person name="Mascher T."/>
            <person name="Medema M.H."/>
            <person name="Devos D.P."/>
            <person name="Kaster A.-K."/>
            <person name="Ovreas L."/>
            <person name="Rohde M."/>
            <person name="Galperin M.Y."/>
            <person name="Jogler C."/>
        </authorList>
    </citation>
    <scope>NUCLEOTIDE SEQUENCE [LARGE SCALE GENOMIC DNA]</scope>
    <source>
        <strain evidence="12 13">Pan54</strain>
    </source>
</reference>
<dbReference type="InterPro" id="IPR003148">
    <property type="entry name" value="RCK_N"/>
</dbReference>
<feature type="transmembrane region" description="Helical" evidence="9">
    <location>
        <begin position="6"/>
        <end position="23"/>
    </location>
</feature>
<evidence type="ECO:0000256" key="2">
    <source>
        <dbReference type="ARBA" id="ARBA00022448"/>
    </source>
</evidence>
<dbReference type="GO" id="GO:0006813">
    <property type="term" value="P:potassium ion transport"/>
    <property type="evidence" value="ECO:0007669"/>
    <property type="project" value="InterPro"/>
</dbReference>
<evidence type="ECO:0000313" key="13">
    <source>
        <dbReference type="Proteomes" id="UP000316095"/>
    </source>
</evidence>